<dbReference type="Pfam" id="PF01694">
    <property type="entry name" value="Rhomboid"/>
    <property type="match status" value="1"/>
</dbReference>
<evidence type="ECO:0000313" key="9">
    <source>
        <dbReference type="EMBL" id="QSB06888.1"/>
    </source>
</evidence>
<dbReference type="PANTHER" id="PTHR43731:SF14">
    <property type="entry name" value="PRESENILIN-ASSOCIATED RHOMBOID-LIKE PROTEIN, MITOCHONDRIAL"/>
    <property type="match status" value="1"/>
</dbReference>
<feature type="transmembrane region" description="Helical" evidence="7">
    <location>
        <begin position="76"/>
        <end position="96"/>
    </location>
</feature>
<protein>
    <submittedName>
        <fullName evidence="9">Rhomboid family intramembrane serine protease</fullName>
    </submittedName>
</protein>
<keyword evidence="5 7" id="KW-1133">Transmembrane helix</keyword>
<keyword evidence="6 7" id="KW-0472">Membrane</keyword>
<dbReference type="GO" id="GO:0006508">
    <property type="term" value="P:proteolysis"/>
    <property type="evidence" value="ECO:0007669"/>
    <property type="project" value="UniProtKB-KW"/>
</dbReference>
<dbReference type="AlphaFoldDB" id="A0A895XZ61"/>
<proteinExistence type="inferred from homology"/>
<keyword evidence="3 7" id="KW-0812">Transmembrane</keyword>
<evidence type="ECO:0000256" key="6">
    <source>
        <dbReference type="ARBA" id="ARBA00023136"/>
    </source>
</evidence>
<feature type="domain" description="Peptidase S54 rhomboid" evidence="8">
    <location>
        <begin position="134"/>
        <end position="263"/>
    </location>
</feature>
<evidence type="ECO:0000313" key="10">
    <source>
        <dbReference type="Proteomes" id="UP000662939"/>
    </source>
</evidence>
<evidence type="ECO:0000256" key="2">
    <source>
        <dbReference type="ARBA" id="ARBA00009045"/>
    </source>
</evidence>
<gene>
    <name evidence="9" type="ORF">JQS30_00140</name>
</gene>
<comment type="similarity">
    <text evidence="2">Belongs to the peptidase S54 family.</text>
</comment>
<feature type="transmembrane region" description="Helical" evidence="7">
    <location>
        <begin position="225"/>
        <end position="242"/>
    </location>
</feature>
<evidence type="ECO:0000256" key="4">
    <source>
        <dbReference type="ARBA" id="ARBA00022801"/>
    </source>
</evidence>
<dbReference type="RefSeq" id="WP_213172895.1">
    <property type="nucleotide sequence ID" value="NZ_CP070496.1"/>
</dbReference>
<sequence length="305" mass="32671">MDNAQSVPVCYRHKKKETYIRCVRCDRPICPDCMTEAPVGYQCPDCVSEGRKSMRQARSTFGGSVSGANGLATKTLIGINLAVFIATIAVSGVGVFQGGASQLHLAGAMYNAPGYFLVSLFGTEFELSSVSSGGYYRMVTSMFLHFGIMHLAFNMVVLWILGRVLERDLGSARFVALYFVAGLGGSVLTYLFADPQTLSAGASGAIFGLFGALVVINRKLSRDNSGLYILLGLNLAITFIVPNISWTAHIGGLISGAACGAILAFTPRQQRRTVPWILFAALVVVMVMLTLWQTGNLNPSTTTVV</sequence>
<evidence type="ECO:0000256" key="1">
    <source>
        <dbReference type="ARBA" id="ARBA00004141"/>
    </source>
</evidence>
<dbReference type="InterPro" id="IPR050925">
    <property type="entry name" value="Rhomboid_protease_S54"/>
</dbReference>
<accession>A0A895XZ61</accession>
<dbReference type="SUPFAM" id="SSF144091">
    <property type="entry name" value="Rhomboid-like"/>
    <property type="match status" value="1"/>
</dbReference>
<dbReference type="GO" id="GO:0016020">
    <property type="term" value="C:membrane"/>
    <property type="evidence" value="ECO:0007669"/>
    <property type="project" value="UniProtKB-SubCell"/>
</dbReference>
<feature type="transmembrane region" description="Helical" evidence="7">
    <location>
        <begin position="273"/>
        <end position="292"/>
    </location>
</feature>
<dbReference type="GO" id="GO:0004252">
    <property type="term" value="F:serine-type endopeptidase activity"/>
    <property type="evidence" value="ECO:0007669"/>
    <property type="project" value="InterPro"/>
</dbReference>
<evidence type="ECO:0000259" key="8">
    <source>
        <dbReference type="Pfam" id="PF01694"/>
    </source>
</evidence>
<evidence type="ECO:0000256" key="3">
    <source>
        <dbReference type="ARBA" id="ARBA00022692"/>
    </source>
</evidence>
<dbReference type="InterPro" id="IPR022764">
    <property type="entry name" value="Peptidase_S54_rhomboid_dom"/>
</dbReference>
<feature type="transmembrane region" description="Helical" evidence="7">
    <location>
        <begin position="248"/>
        <end position="266"/>
    </location>
</feature>
<keyword evidence="10" id="KW-1185">Reference proteome</keyword>
<dbReference type="EMBL" id="CP070496">
    <property type="protein sequence ID" value="QSB06888.1"/>
    <property type="molecule type" value="Genomic_DNA"/>
</dbReference>
<reference evidence="9" key="1">
    <citation type="submission" date="2021-02" db="EMBL/GenBank/DDBJ databases">
        <title>Natronoglycomyces albus gen. nov., sp. nov, a haloalkaliphilic actinobacterium from a soda solonchak soil.</title>
        <authorList>
            <person name="Sorokin D.Y."/>
            <person name="Khijniak T.V."/>
            <person name="Zakharycheva A.P."/>
            <person name="Boueva O.V."/>
            <person name="Ariskina E.V."/>
            <person name="Hahnke R.L."/>
            <person name="Bunk B."/>
            <person name="Sproer C."/>
            <person name="Schumann P."/>
            <person name="Evtushenko L.I."/>
            <person name="Kublanov I.V."/>
        </authorList>
    </citation>
    <scope>NUCLEOTIDE SEQUENCE</scope>
    <source>
        <strain evidence="9">DSM 106290</strain>
    </source>
</reference>
<feature type="transmembrane region" description="Helical" evidence="7">
    <location>
        <begin position="198"/>
        <end position="216"/>
    </location>
</feature>
<evidence type="ECO:0000256" key="7">
    <source>
        <dbReference type="SAM" id="Phobius"/>
    </source>
</evidence>
<comment type="subcellular location">
    <subcellularLocation>
        <location evidence="1">Membrane</location>
        <topology evidence="1">Multi-pass membrane protein</topology>
    </subcellularLocation>
</comment>
<dbReference type="InterPro" id="IPR035952">
    <property type="entry name" value="Rhomboid-like_sf"/>
</dbReference>
<feature type="transmembrane region" description="Helical" evidence="7">
    <location>
        <begin position="142"/>
        <end position="162"/>
    </location>
</feature>
<feature type="transmembrane region" description="Helical" evidence="7">
    <location>
        <begin position="174"/>
        <end position="192"/>
    </location>
</feature>
<evidence type="ECO:0000256" key="5">
    <source>
        <dbReference type="ARBA" id="ARBA00022989"/>
    </source>
</evidence>
<dbReference type="PANTHER" id="PTHR43731">
    <property type="entry name" value="RHOMBOID PROTEASE"/>
    <property type="match status" value="1"/>
</dbReference>
<keyword evidence="4" id="KW-0378">Hydrolase</keyword>
<name>A0A895XZ61_9ACTN</name>
<dbReference type="Proteomes" id="UP000662939">
    <property type="component" value="Chromosome"/>
</dbReference>
<dbReference type="Gene3D" id="1.20.1540.10">
    <property type="entry name" value="Rhomboid-like"/>
    <property type="match status" value="1"/>
</dbReference>
<organism evidence="9 10">
    <name type="scientific">Natronoglycomyces albus</name>
    <dbReference type="NCBI Taxonomy" id="2811108"/>
    <lineage>
        <taxon>Bacteria</taxon>
        <taxon>Bacillati</taxon>
        <taxon>Actinomycetota</taxon>
        <taxon>Actinomycetes</taxon>
        <taxon>Glycomycetales</taxon>
        <taxon>Glycomycetaceae</taxon>
        <taxon>Natronoglycomyces</taxon>
    </lineage>
</organism>
<dbReference type="KEGG" id="nav:JQS30_00140"/>
<keyword evidence="9" id="KW-0645">Protease</keyword>